<dbReference type="PROSITE" id="PS50076">
    <property type="entry name" value="DNAJ_2"/>
    <property type="match status" value="1"/>
</dbReference>
<dbReference type="PANTHER" id="PTHR44360:SF1">
    <property type="entry name" value="DNAJ HOMOLOG SUBFAMILY B MEMBER 9"/>
    <property type="match status" value="1"/>
</dbReference>
<dbReference type="RefSeq" id="XP_009009932.1">
    <property type="nucleotide sequence ID" value="XM_009011684.1"/>
</dbReference>
<dbReference type="InParanoid" id="T1G8X5"/>
<protein>
    <recommendedName>
        <fullName evidence="2">DnaJ homolog subfamily B member 9</fullName>
    </recommendedName>
    <alternativeName>
        <fullName evidence="3">Endoplasmic reticulum DNA J domain-containing protein 4</fullName>
    </alternativeName>
</protein>
<dbReference type="PANTHER" id="PTHR44360">
    <property type="entry name" value="DNAJ HOMOLOG SUBFAMILY B MEMBER 9"/>
    <property type="match status" value="1"/>
</dbReference>
<dbReference type="HOGENOM" id="CLU_077239_0_0_1"/>
<dbReference type="EnsemblMetazoa" id="HelroT93730">
    <property type="protein sequence ID" value="HelroP93730"/>
    <property type="gene ID" value="HelroG93730"/>
</dbReference>
<dbReference type="eggNOG" id="KOG0714">
    <property type="taxonomic scope" value="Eukaryota"/>
</dbReference>
<keyword evidence="10" id="KW-1185">Reference proteome</keyword>
<dbReference type="InterPro" id="IPR001623">
    <property type="entry name" value="DnaJ_domain"/>
</dbReference>
<evidence type="ECO:0000256" key="2">
    <source>
        <dbReference type="ARBA" id="ARBA00040158"/>
    </source>
</evidence>
<dbReference type="EMBL" id="AMQM01000389">
    <property type="status" value="NOT_ANNOTATED_CDS"/>
    <property type="molecule type" value="Genomic_DNA"/>
</dbReference>
<comment type="function">
    <text evidence="4">Co-chaperone for Hsp70 protein HSPA5/BiP that acts as a key repressor of the ERN1/IRE1-mediated unfolded protein response (UPR). J domain-containing co-chaperones stimulate the ATPase activity of Hsp70 proteins and are required for efficient substrate recognition by Hsp70 proteins. In the unstressed endoplasmic reticulum, interacts with the luminal region of ERN1/IRE1 and selectively recruits HSPA5/BiP: HSPA5/BiP disrupts the dimerization of the active ERN1/IRE1 luminal region, thereby inactivating ERN1/IRE1. Also involved in endoplasmic reticulum-associated degradation (ERAD) of misfolded proteins. Required for survival of B-cell progenitors and normal antibody production.</text>
</comment>
<dbReference type="KEGG" id="hro:HELRODRAFT_93730"/>
<evidence type="ECO:0000256" key="3">
    <source>
        <dbReference type="ARBA" id="ARBA00041533"/>
    </source>
</evidence>
<proteinExistence type="predicted"/>
<dbReference type="CTD" id="20217522"/>
<dbReference type="OMA" id="HSQHKRH"/>
<evidence type="ECO:0000256" key="4">
    <source>
        <dbReference type="ARBA" id="ARBA00045428"/>
    </source>
</evidence>
<dbReference type="GeneID" id="20217522"/>
<dbReference type="InterPro" id="IPR036869">
    <property type="entry name" value="J_dom_sf"/>
</dbReference>
<dbReference type="GO" id="GO:0051087">
    <property type="term" value="F:protein-folding chaperone binding"/>
    <property type="evidence" value="ECO:0000318"/>
    <property type="project" value="GO_Central"/>
</dbReference>
<gene>
    <name evidence="9" type="primary">20217522</name>
    <name evidence="8" type="ORF">HELRODRAFT_93730</name>
</gene>
<evidence type="ECO:0000256" key="5">
    <source>
        <dbReference type="ARBA" id="ARBA00046365"/>
    </source>
</evidence>
<keyword evidence="1" id="KW-0143">Chaperone</keyword>
<reference evidence="9" key="3">
    <citation type="submission" date="2015-06" db="UniProtKB">
        <authorList>
            <consortium name="EnsemblMetazoa"/>
        </authorList>
    </citation>
    <scope>IDENTIFICATION</scope>
</reference>
<evidence type="ECO:0000313" key="9">
    <source>
        <dbReference type="EnsemblMetazoa" id="HelroP93730"/>
    </source>
</evidence>
<accession>T1G8X5</accession>
<dbReference type="GO" id="GO:0005783">
    <property type="term" value="C:endoplasmic reticulum"/>
    <property type="evidence" value="ECO:0000318"/>
    <property type="project" value="GO_Central"/>
</dbReference>
<dbReference type="Gene3D" id="1.10.287.110">
    <property type="entry name" value="DnaJ domain"/>
    <property type="match status" value="1"/>
</dbReference>
<evidence type="ECO:0000259" key="7">
    <source>
        <dbReference type="PROSITE" id="PS50076"/>
    </source>
</evidence>
<dbReference type="AlphaFoldDB" id="T1G8X5"/>
<dbReference type="PRINTS" id="PR00625">
    <property type="entry name" value="JDOMAIN"/>
</dbReference>
<dbReference type="PROSITE" id="PS00636">
    <property type="entry name" value="DNAJ_1"/>
    <property type="match status" value="1"/>
</dbReference>
<evidence type="ECO:0000313" key="8">
    <source>
        <dbReference type="EMBL" id="ESO13212.1"/>
    </source>
</evidence>
<dbReference type="SMART" id="SM00271">
    <property type="entry name" value="DnaJ"/>
    <property type="match status" value="1"/>
</dbReference>
<name>T1G8X5_HELRO</name>
<evidence type="ECO:0000256" key="1">
    <source>
        <dbReference type="ARBA" id="ARBA00023186"/>
    </source>
</evidence>
<dbReference type="SUPFAM" id="SSF46565">
    <property type="entry name" value="Chaperone J-domain"/>
    <property type="match status" value="1"/>
</dbReference>
<comment type="subunit">
    <text evidence="5">Interacts with HSPA5/BiP; interaction is direct. Interacts with ERN1/IRE1 (via the luminal region). Interacts with DERL1.</text>
</comment>
<reference evidence="8 10" key="2">
    <citation type="journal article" date="2013" name="Nature">
        <title>Insights into bilaterian evolution from three spiralian genomes.</title>
        <authorList>
            <person name="Simakov O."/>
            <person name="Marletaz F."/>
            <person name="Cho S.J."/>
            <person name="Edsinger-Gonzales E."/>
            <person name="Havlak P."/>
            <person name="Hellsten U."/>
            <person name="Kuo D.H."/>
            <person name="Larsson T."/>
            <person name="Lv J."/>
            <person name="Arendt D."/>
            <person name="Savage R."/>
            <person name="Osoegawa K."/>
            <person name="de Jong P."/>
            <person name="Grimwood J."/>
            <person name="Chapman J.A."/>
            <person name="Shapiro H."/>
            <person name="Aerts A."/>
            <person name="Otillar R.P."/>
            <person name="Terry A.Y."/>
            <person name="Boore J.L."/>
            <person name="Grigoriev I.V."/>
            <person name="Lindberg D.R."/>
            <person name="Seaver E.C."/>
            <person name="Weisblat D.A."/>
            <person name="Putnam N.H."/>
            <person name="Rokhsar D.S."/>
        </authorList>
    </citation>
    <scope>NUCLEOTIDE SEQUENCE</scope>
</reference>
<feature type="region of interest" description="Disordered" evidence="6">
    <location>
        <begin position="206"/>
        <end position="231"/>
    </location>
</feature>
<dbReference type="InterPro" id="IPR018253">
    <property type="entry name" value="DnaJ_domain_CS"/>
</dbReference>
<evidence type="ECO:0000313" key="10">
    <source>
        <dbReference type="Proteomes" id="UP000015101"/>
    </source>
</evidence>
<organism evidence="9 10">
    <name type="scientific">Helobdella robusta</name>
    <name type="common">Californian leech</name>
    <dbReference type="NCBI Taxonomy" id="6412"/>
    <lineage>
        <taxon>Eukaryota</taxon>
        <taxon>Metazoa</taxon>
        <taxon>Spiralia</taxon>
        <taxon>Lophotrochozoa</taxon>
        <taxon>Annelida</taxon>
        <taxon>Clitellata</taxon>
        <taxon>Hirudinea</taxon>
        <taxon>Rhynchobdellida</taxon>
        <taxon>Glossiphoniidae</taxon>
        <taxon>Helobdella</taxon>
    </lineage>
</organism>
<dbReference type="Proteomes" id="UP000015101">
    <property type="component" value="Unassembled WGS sequence"/>
</dbReference>
<dbReference type="EMBL" id="KB095811">
    <property type="protein sequence ID" value="ESO13212.1"/>
    <property type="molecule type" value="Genomic_DNA"/>
</dbReference>
<dbReference type="STRING" id="6412.T1G8X5"/>
<evidence type="ECO:0000256" key="6">
    <source>
        <dbReference type="SAM" id="MobiDB-lite"/>
    </source>
</evidence>
<dbReference type="InterPro" id="IPR051948">
    <property type="entry name" value="Hsp70_co-chaperone_J-domain"/>
</dbReference>
<feature type="domain" description="J" evidence="7">
    <location>
        <begin position="30"/>
        <end position="94"/>
    </location>
</feature>
<dbReference type="GO" id="GO:0036503">
    <property type="term" value="P:ERAD pathway"/>
    <property type="evidence" value="ECO:0000318"/>
    <property type="project" value="GO_Central"/>
</dbReference>
<sequence>MNFKSSHLYHQCSCFLVILIIDLVIAASLKYYDILGVKKTATDQEIKKAFRKLALKYHPDRNNDPDAESKFVEIAQAYEILGDPQKRRTYDIHGDPTTGDTGGGGGGHTHHHHHDFNYKEFFQGFDEAFKMHQQRHNKQHFRAHFRAHKSAFPDGFFSNLFDDFDSGDEEEMNIFGNHFGFNGHHFGFDDMGNVNKAASSFASSYSSSSSSSSGDVHSYQESKTEGGCTTTTIKRGNSVSTQTVCRTVS</sequence>
<reference evidence="10" key="1">
    <citation type="submission" date="2012-12" db="EMBL/GenBank/DDBJ databases">
        <authorList>
            <person name="Hellsten U."/>
            <person name="Grimwood J."/>
            <person name="Chapman J.A."/>
            <person name="Shapiro H."/>
            <person name="Aerts A."/>
            <person name="Otillar R.P."/>
            <person name="Terry A.Y."/>
            <person name="Boore J.L."/>
            <person name="Simakov O."/>
            <person name="Marletaz F."/>
            <person name="Cho S.-J."/>
            <person name="Edsinger-Gonzales E."/>
            <person name="Havlak P."/>
            <person name="Kuo D.-H."/>
            <person name="Larsson T."/>
            <person name="Lv J."/>
            <person name="Arendt D."/>
            <person name="Savage R."/>
            <person name="Osoegawa K."/>
            <person name="de Jong P."/>
            <person name="Lindberg D.R."/>
            <person name="Seaver E.C."/>
            <person name="Weisblat D.A."/>
            <person name="Putnam N.H."/>
            <person name="Grigoriev I.V."/>
            <person name="Rokhsar D.S."/>
        </authorList>
    </citation>
    <scope>NUCLEOTIDE SEQUENCE</scope>
</reference>
<dbReference type="OrthoDB" id="10250354at2759"/>
<dbReference type="CDD" id="cd06257">
    <property type="entry name" value="DnaJ"/>
    <property type="match status" value="1"/>
</dbReference>
<dbReference type="Pfam" id="PF00226">
    <property type="entry name" value="DnaJ"/>
    <property type="match status" value="1"/>
</dbReference>
<dbReference type="GO" id="GO:0051787">
    <property type="term" value="F:misfolded protein binding"/>
    <property type="evidence" value="ECO:0000318"/>
    <property type="project" value="GO_Central"/>
</dbReference>